<dbReference type="HOGENOM" id="CLU_025996_17_3_3"/>
<sequence>MDFQTLLNKISIIIPVFNEEDFLKQNISFFTSLENTEIIFVDGGSQDETTNILERHNLRVVLSPVACRSYQMNLGAKLARGDILLFLHGDTLLPNNYGQAIIDILSQKCVVAGAFNLKIDQHLPLINFVCMMVKVRSHLFSLPYGDQGIFMKKEIFETLGGFPEMPIMEDFALIKQLQKIGKIKIADAAVVTSARRWQKLGVVKTTLINQIIIVGYYLRIDPHRLVKIYRQLKNT</sequence>
<reference evidence="12" key="1">
    <citation type="journal article" date="2013" name="Proc. Natl. Acad. Sci. U.S.A.">
        <title>Improving the coverage of the cyanobacterial phylum using diversity-driven genome sequencing.</title>
        <authorList>
            <person name="Shih P.M."/>
            <person name="Wu D."/>
            <person name="Latifi A."/>
            <person name="Axen S.D."/>
            <person name="Fewer D.P."/>
            <person name="Talla E."/>
            <person name="Calteau A."/>
            <person name="Cai F."/>
            <person name="Tandeau de Marsac N."/>
            <person name="Rippka R."/>
            <person name="Herdman M."/>
            <person name="Sivonen K."/>
            <person name="Coursin T."/>
            <person name="Laurent T."/>
            <person name="Goodwin L."/>
            <person name="Nolan M."/>
            <person name="Davenport K.W."/>
            <person name="Han C.S."/>
            <person name="Rubin E.M."/>
            <person name="Eisen J.A."/>
            <person name="Woyke T."/>
            <person name="Gugger M."/>
            <person name="Kerfeld C.A."/>
        </authorList>
    </citation>
    <scope>NUCLEOTIDE SEQUENCE [LARGE SCALE GENOMIC DNA]</scope>
    <source>
        <strain evidence="12">ATCC 29140 / PCC 7202</strain>
    </source>
</reference>
<keyword evidence="12" id="KW-1185">Reference proteome</keyword>
<keyword evidence="3" id="KW-0328">Glycosyltransferase</keyword>
<dbReference type="SUPFAM" id="SSF53448">
    <property type="entry name" value="Nucleotide-diphospho-sugar transferases"/>
    <property type="match status" value="1"/>
</dbReference>
<dbReference type="AlphaFoldDB" id="K9YN69"/>
<comment type="function">
    <text evidence="6">Catalyzes the glycosylation of 4,4'-diaponeurosporenoate, i.e. the esterification of glucose at the C1'' position with the carboxyl group of 4,4'-diaponeurosporenic acid, to form glycosyl-4,4'-diaponeurosporenoate. This is a step in the biosynthesis of staphyloxanthin, an orange pigment present in most staphylococci strains.</text>
</comment>
<dbReference type="GO" id="GO:0016757">
    <property type="term" value="F:glycosyltransferase activity"/>
    <property type="evidence" value="ECO:0007669"/>
    <property type="project" value="UniProtKB-KW"/>
</dbReference>
<evidence type="ECO:0000256" key="6">
    <source>
        <dbReference type="ARBA" id="ARBA00037281"/>
    </source>
</evidence>
<comment type="similarity">
    <text evidence="8">Belongs to the glycosyltransferase 2 family. CrtQ subfamily.</text>
</comment>
<comment type="pathway">
    <text evidence="7">Carotenoid biosynthesis; staphyloxanthin biosynthesis; staphyloxanthin from farnesyl diphosphate: step 4/5.</text>
</comment>
<evidence type="ECO:0000313" key="11">
    <source>
        <dbReference type="EMBL" id="AFZ47855.1"/>
    </source>
</evidence>
<dbReference type="PANTHER" id="PTHR43646:SF2">
    <property type="entry name" value="GLYCOSYLTRANSFERASE 2-LIKE DOMAIN-CONTAINING PROTEIN"/>
    <property type="match status" value="1"/>
</dbReference>
<dbReference type="InterPro" id="IPR001173">
    <property type="entry name" value="Glyco_trans_2-like"/>
</dbReference>
<dbReference type="InterPro" id="IPR029044">
    <property type="entry name" value="Nucleotide-diphossugar_trans"/>
</dbReference>
<protein>
    <recommendedName>
        <fullName evidence="9">4,4'-diaponeurosporenoate glycosyltransferase</fullName>
    </recommendedName>
</protein>
<dbReference type="BioCyc" id="CSTA292563:G1353-1909-MONOMER"/>
<evidence type="ECO:0000256" key="5">
    <source>
        <dbReference type="ARBA" id="ARBA00023136"/>
    </source>
</evidence>
<accession>K9YN69</accession>
<dbReference type="STRING" id="292563.Cyast_1900"/>
<proteinExistence type="inferred from homology"/>
<feature type="domain" description="Glycosyltransferase 2-like" evidence="10">
    <location>
        <begin position="11"/>
        <end position="111"/>
    </location>
</feature>
<evidence type="ECO:0000313" key="12">
    <source>
        <dbReference type="Proteomes" id="UP000010483"/>
    </source>
</evidence>
<evidence type="ECO:0000256" key="1">
    <source>
        <dbReference type="ARBA" id="ARBA00004236"/>
    </source>
</evidence>
<evidence type="ECO:0000256" key="3">
    <source>
        <dbReference type="ARBA" id="ARBA00022676"/>
    </source>
</evidence>
<dbReference type="Gene3D" id="3.90.550.10">
    <property type="entry name" value="Spore Coat Polysaccharide Biosynthesis Protein SpsA, Chain A"/>
    <property type="match status" value="1"/>
</dbReference>
<dbReference type="EMBL" id="CP003940">
    <property type="protein sequence ID" value="AFZ47855.1"/>
    <property type="molecule type" value="Genomic_DNA"/>
</dbReference>
<dbReference type="InterPro" id="IPR026461">
    <property type="entry name" value="Trfase_2_rSAM/seldom_assoc"/>
</dbReference>
<dbReference type="eggNOG" id="COG1215">
    <property type="taxonomic scope" value="Bacteria"/>
</dbReference>
<dbReference type="Pfam" id="PF00535">
    <property type="entry name" value="Glycos_transf_2"/>
    <property type="match status" value="1"/>
</dbReference>
<evidence type="ECO:0000256" key="8">
    <source>
        <dbReference type="ARBA" id="ARBA00038120"/>
    </source>
</evidence>
<gene>
    <name evidence="11" type="ordered locus">Cyast_1900</name>
</gene>
<dbReference type="KEGG" id="csn:Cyast_1900"/>
<dbReference type="PATRIC" id="fig|292563.3.peg.1986"/>
<dbReference type="NCBIfam" id="TIGR04283">
    <property type="entry name" value="glyco_like_mftF"/>
    <property type="match status" value="1"/>
</dbReference>
<evidence type="ECO:0000256" key="7">
    <source>
        <dbReference type="ARBA" id="ARBA00037904"/>
    </source>
</evidence>
<dbReference type="CDD" id="cd02522">
    <property type="entry name" value="GT_2_like_a"/>
    <property type="match status" value="1"/>
</dbReference>
<evidence type="ECO:0000256" key="9">
    <source>
        <dbReference type="ARBA" id="ARBA00040345"/>
    </source>
</evidence>
<keyword evidence="4 11" id="KW-0808">Transferase</keyword>
<name>K9YN69_CYASC</name>
<evidence type="ECO:0000256" key="4">
    <source>
        <dbReference type="ARBA" id="ARBA00022679"/>
    </source>
</evidence>
<comment type="subcellular location">
    <subcellularLocation>
        <location evidence="1">Cell membrane</location>
    </subcellularLocation>
</comment>
<evidence type="ECO:0000256" key="2">
    <source>
        <dbReference type="ARBA" id="ARBA00022475"/>
    </source>
</evidence>
<organism evidence="11 12">
    <name type="scientific">Cyanobacterium stanieri (strain ATCC 29140 / PCC 7202)</name>
    <dbReference type="NCBI Taxonomy" id="292563"/>
    <lineage>
        <taxon>Bacteria</taxon>
        <taxon>Bacillati</taxon>
        <taxon>Cyanobacteriota</taxon>
        <taxon>Cyanophyceae</taxon>
        <taxon>Oscillatoriophycideae</taxon>
        <taxon>Chroococcales</taxon>
        <taxon>Geminocystaceae</taxon>
        <taxon>Cyanobacterium</taxon>
    </lineage>
</organism>
<dbReference type="Proteomes" id="UP000010483">
    <property type="component" value="Chromosome"/>
</dbReference>
<dbReference type="GO" id="GO:0005886">
    <property type="term" value="C:plasma membrane"/>
    <property type="evidence" value="ECO:0007669"/>
    <property type="project" value="UniProtKB-SubCell"/>
</dbReference>
<dbReference type="PANTHER" id="PTHR43646">
    <property type="entry name" value="GLYCOSYLTRANSFERASE"/>
    <property type="match status" value="1"/>
</dbReference>
<evidence type="ECO:0000259" key="10">
    <source>
        <dbReference type="Pfam" id="PF00535"/>
    </source>
</evidence>
<keyword evidence="5" id="KW-0472">Membrane</keyword>
<keyword evidence="2" id="KW-1003">Cell membrane</keyword>